<sequence>MSRSCRKFVALLLLLWLPLSSASALAATVTMQMQHAGCKENATLQQMPHDHMSEHHQHHGKMHAATVEHKQSCNACGVCALAGVGYLATPNVEMAVLAAAAHESTPYLIAYRSFTSAPLVPPPLVRA</sequence>
<reference evidence="1" key="1">
    <citation type="submission" date="2016-10" db="EMBL/GenBank/DDBJ databases">
        <title>Sequence of Gallionella enrichment culture.</title>
        <authorList>
            <person name="Poehlein A."/>
            <person name="Muehling M."/>
            <person name="Daniel R."/>
        </authorList>
    </citation>
    <scope>NUCLEOTIDE SEQUENCE</scope>
</reference>
<dbReference type="Pfam" id="PF11162">
    <property type="entry name" value="DUF2946"/>
    <property type="match status" value="1"/>
</dbReference>
<protein>
    <recommendedName>
        <fullName evidence="2">DUF2946 domain-containing protein</fullName>
    </recommendedName>
</protein>
<dbReference type="InterPro" id="IPR021333">
    <property type="entry name" value="DUF2946"/>
</dbReference>
<proteinExistence type="predicted"/>
<accession>A0A1J5TAW8</accession>
<organism evidence="1">
    <name type="scientific">mine drainage metagenome</name>
    <dbReference type="NCBI Taxonomy" id="410659"/>
    <lineage>
        <taxon>unclassified sequences</taxon>
        <taxon>metagenomes</taxon>
        <taxon>ecological metagenomes</taxon>
    </lineage>
</organism>
<evidence type="ECO:0008006" key="2">
    <source>
        <dbReference type="Google" id="ProtNLM"/>
    </source>
</evidence>
<dbReference type="AlphaFoldDB" id="A0A1J5TAW8"/>
<comment type="caution">
    <text evidence="1">The sequence shown here is derived from an EMBL/GenBank/DDBJ whole genome shotgun (WGS) entry which is preliminary data.</text>
</comment>
<dbReference type="EMBL" id="MLJW01000005">
    <property type="protein sequence ID" value="OIR17267.1"/>
    <property type="molecule type" value="Genomic_DNA"/>
</dbReference>
<name>A0A1J5TAW8_9ZZZZ</name>
<evidence type="ECO:0000313" key="1">
    <source>
        <dbReference type="EMBL" id="OIR17267.1"/>
    </source>
</evidence>
<gene>
    <name evidence="1" type="ORF">GALL_22880</name>
</gene>